<keyword evidence="2" id="KW-1185">Reference proteome</keyword>
<accession>A0ACB8BG72</accession>
<dbReference type="Proteomes" id="UP000790709">
    <property type="component" value="Unassembled WGS sequence"/>
</dbReference>
<reference evidence="1" key="1">
    <citation type="journal article" date="2021" name="New Phytol.">
        <title>Evolutionary innovations through gain and loss of genes in the ectomycorrhizal Boletales.</title>
        <authorList>
            <person name="Wu G."/>
            <person name="Miyauchi S."/>
            <person name="Morin E."/>
            <person name="Kuo A."/>
            <person name="Drula E."/>
            <person name="Varga T."/>
            <person name="Kohler A."/>
            <person name="Feng B."/>
            <person name="Cao Y."/>
            <person name="Lipzen A."/>
            <person name="Daum C."/>
            <person name="Hundley H."/>
            <person name="Pangilinan J."/>
            <person name="Johnson J."/>
            <person name="Barry K."/>
            <person name="LaButti K."/>
            <person name="Ng V."/>
            <person name="Ahrendt S."/>
            <person name="Min B."/>
            <person name="Choi I.G."/>
            <person name="Park H."/>
            <person name="Plett J.M."/>
            <person name="Magnuson J."/>
            <person name="Spatafora J.W."/>
            <person name="Nagy L.G."/>
            <person name="Henrissat B."/>
            <person name="Grigoriev I.V."/>
            <person name="Yang Z.L."/>
            <person name="Xu J."/>
            <person name="Martin F.M."/>
        </authorList>
    </citation>
    <scope>NUCLEOTIDE SEQUENCE</scope>
    <source>
        <strain evidence="1">KUC20120723A-06</strain>
    </source>
</reference>
<protein>
    <submittedName>
        <fullName evidence="1">Uncharacterized protein</fullName>
    </submittedName>
</protein>
<evidence type="ECO:0000313" key="2">
    <source>
        <dbReference type="Proteomes" id="UP000790709"/>
    </source>
</evidence>
<name>A0ACB8BG72_9AGAM</name>
<gene>
    <name evidence="1" type="ORF">BV22DRAFT_490915</name>
</gene>
<dbReference type="EMBL" id="MU266418">
    <property type="protein sequence ID" value="KAH7924704.1"/>
    <property type="molecule type" value="Genomic_DNA"/>
</dbReference>
<evidence type="ECO:0000313" key="1">
    <source>
        <dbReference type="EMBL" id="KAH7924704.1"/>
    </source>
</evidence>
<comment type="caution">
    <text evidence="1">The sequence shown here is derived from an EMBL/GenBank/DDBJ whole genome shotgun (WGS) entry which is preliminary data.</text>
</comment>
<organism evidence="1 2">
    <name type="scientific">Leucogyrophana mollusca</name>
    <dbReference type="NCBI Taxonomy" id="85980"/>
    <lineage>
        <taxon>Eukaryota</taxon>
        <taxon>Fungi</taxon>
        <taxon>Dikarya</taxon>
        <taxon>Basidiomycota</taxon>
        <taxon>Agaricomycotina</taxon>
        <taxon>Agaricomycetes</taxon>
        <taxon>Agaricomycetidae</taxon>
        <taxon>Boletales</taxon>
        <taxon>Boletales incertae sedis</taxon>
        <taxon>Leucogyrophana</taxon>
    </lineage>
</organism>
<sequence>MQSTDSHSGPPSPLKRCRLLEIVQHTCELEELPTGEVRPRCFPIPRIFRICPGRPAVEVTKLLRIDLKTGEVEIPDESSQVLPKGKPWRDIQRYDLDTEQGSSNHPK</sequence>
<proteinExistence type="predicted"/>